<protein>
    <submittedName>
        <fullName evidence="1">Uncharacterized protein</fullName>
    </submittedName>
</protein>
<dbReference type="Gene3D" id="2.60.120.200">
    <property type="match status" value="1"/>
</dbReference>
<dbReference type="Proteomes" id="UP000263012">
    <property type="component" value="Chromosome"/>
</dbReference>
<dbReference type="SUPFAM" id="SSF49899">
    <property type="entry name" value="Concanavalin A-like lectins/glucanases"/>
    <property type="match status" value="1"/>
</dbReference>
<accession>A0A343TII6</accession>
<dbReference type="Pfam" id="PF13385">
    <property type="entry name" value="Laminin_G_3"/>
    <property type="match status" value="1"/>
</dbReference>
<organism evidence="1 2">
    <name type="scientific">Halalkaliarchaeum desulfuricum</name>
    <dbReference type="NCBI Taxonomy" id="2055893"/>
    <lineage>
        <taxon>Archaea</taxon>
        <taxon>Methanobacteriati</taxon>
        <taxon>Methanobacteriota</taxon>
        <taxon>Stenosarchaea group</taxon>
        <taxon>Halobacteria</taxon>
        <taxon>Halobacteriales</taxon>
        <taxon>Haloferacaceae</taxon>
        <taxon>Halalkaliarchaeum</taxon>
    </lineage>
</organism>
<dbReference type="OrthoDB" id="346264at2157"/>
<dbReference type="EMBL" id="CP025066">
    <property type="protein sequence ID" value="AUX08908.1"/>
    <property type="molecule type" value="Genomic_DNA"/>
</dbReference>
<dbReference type="RefSeq" id="WP_119816620.1">
    <property type="nucleotide sequence ID" value="NZ_CP025066.1"/>
</dbReference>
<evidence type="ECO:0000313" key="1">
    <source>
        <dbReference type="EMBL" id="AUX08908.1"/>
    </source>
</evidence>
<dbReference type="KEGG" id="hdf:AArcSl_1277"/>
<reference evidence="2" key="1">
    <citation type="submission" date="2017-11" db="EMBL/GenBank/DDBJ databases">
        <title>Phenotypic and genomic properties of facultatively anaerobic sulfur-reducing natronoarchaea from hypersaline soda lakes.</title>
        <authorList>
            <person name="Sorokin D.Y."/>
            <person name="Kublanov I.V."/>
            <person name="Roman P."/>
            <person name="Sinninghe Damste J.S."/>
            <person name="Golyshin P.N."/>
            <person name="Rojo D."/>
            <person name="Ciordia S."/>
            <person name="Mena M.D.C."/>
            <person name="Ferrer M."/>
            <person name="Messina E."/>
            <person name="Smedile F."/>
            <person name="La Spada G."/>
            <person name="La Cono V."/>
            <person name="Yakimov M.M."/>
        </authorList>
    </citation>
    <scope>NUCLEOTIDE SEQUENCE [LARGE SCALE GENOMIC DNA]</scope>
    <source>
        <strain evidence="2">AArc-Sl</strain>
    </source>
</reference>
<sequence>MSGYELSIGGPRSDDDADVYADFVDFDVTEAASSMGSWGATLPFRASFEDELLSKVWIYHQDEIIFRGELESFEADYESSTTEINGRGIFVEMNRKTSSVHYEDTTVYDAIVDFWDETDWDALVLPPNREVRDTVQVSEFDHAAVWSWEGTRDGDTRQDDVELVPNRFEINEPNILVDETEHDDSQASLSHDDETDVWWVLIETDEPVNTFDVGIHQQETWSSDGIYEEAWDSVDHNTPQRFHLFRLEFDSEWDQFRPKLQIYDETFDIVRSEIFIPDESGYSTLDGVEIDGTQFEILQELHDIGSYEFNVNDYETLDVHSFPTGTLNGEPDWRITSSNRSKDLTDYANRVTVHGRTGDDGSTPKATAENQDEIDDMAQRGIGDDGVVERFEKNPELTTQEEVDSRAERFLRESVNERDESGSLEIVPQQVAPGYSYNVSAWGDSFPYGSQIGSNSLYFRGPDSPGDVDDHVVYSWSNLIYGSGGEYTWEFLVHPQDLADLGDDEYYTIFEFDEDEAGTAYVRLYGDGSIQLDYTSTTGDVTRTDMNTIREGDTQRLTILWSEDVWDRYFYVDGQLEYEDSAHPPWLDLEYGDYYVGADRNGENGFKGGIDDVRIFASSEWKSQEWIRQNAYADLVEADEDLEGLLNYLRFDDHSDTDEVRNDGTAMYFDSEIVGAEYQEKFGKLDEVQYSLGDGDTLSLDFDISGRIDTELVSTQRSARTNRRSL</sequence>
<dbReference type="GeneID" id="37877624"/>
<dbReference type="InterPro" id="IPR013320">
    <property type="entry name" value="ConA-like_dom_sf"/>
</dbReference>
<proteinExistence type="predicted"/>
<name>A0A343TII6_9EURY</name>
<dbReference type="AlphaFoldDB" id="A0A343TII6"/>
<evidence type="ECO:0000313" key="2">
    <source>
        <dbReference type="Proteomes" id="UP000263012"/>
    </source>
</evidence>
<gene>
    <name evidence="1" type="ORF">AArcSl_1277</name>
</gene>
<keyword evidence="2" id="KW-1185">Reference proteome</keyword>